<dbReference type="InterPro" id="IPR013498">
    <property type="entry name" value="Topo_IA_Znf"/>
</dbReference>
<dbReference type="GO" id="GO:0006265">
    <property type="term" value="P:DNA topological change"/>
    <property type="evidence" value="ECO:0007669"/>
    <property type="project" value="InterPro"/>
</dbReference>
<dbReference type="GO" id="GO:0015666">
    <property type="term" value="F:restriction endodeoxyribonuclease activity"/>
    <property type="evidence" value="ECO:0007669"/>
    <property type="project" value="TreeGrafter"/>
</dbReference>
<evidence type="ECO:0000259" key="3">
    <source>
        <dbReference type="Pfam" id="PF04471"/>
    </source>
</evidence>
<keyword evidence="4" id="KW-0413">Isomerase</keyword>
<dbReference type="STRING" id="1399968.CI15_31945"/>
<keyword evidence="1" id="KW-0812">Transmembrane</keyword>
<dbReference type="SUPFAM" id="SSF52980">
    <property type="entry name" value="Restriction endonuclease-like"/>
    <property type="match status" value="1"/>
</dbReference>
<dbReference type="Pfam" id="PF04471">
    <property type="entry name" value="Mrr_cat"/>
    <property type="match status" value="1"/>
</dbReference>
<dbReference type="Gene3D" id="3.30.65.10">
    <property type="entry name" value="Bacterial Topoisomerase I, domain 1"/>
    <property type="match status" value="1"/>
</dbReference>
<dbReference type="EMBL" id="LRBG01000039">
    <property type="protein sequence ID" value="KXU82184.1"/>
    <property type="molecule type" value="Genomic_DNA"/>
</dbReference>
<name>A0A149PAY3_9BURK</name>
<dbReference type="SUPFAM" id="SSF57783">
    <property type="entry name" value="Zinc beta-ribbon"/>
    <property type="match status" value="1"/>
</dbReference>
<dbReference type="InterPro" id="IPR011856">
    <property type="entry name" value="tRNA_endonuc-like_dom_sf"/>
</dbReference>
<accession>A0A149PAY3</accession>
<dbReference type="GO" id="GO:0003677">
    <property type="term" value="F:DNA binding"/>
    <property type="evidence" value="ECO:0007669"/>
    <property type="project" value="InterPro"/>
</dbReference>
<dbReference type="InterPro" id="IPR052906">
    <property type="entry name" value="Type_IV_Methyl-Rstrct_Enzyme"/>
</dbReference>
<evidence type="ECO:0000313" key="4">
    <source>
        <dbReference type="EMBL" id="KXU82184.1"/>
    </source>
</evidence>
<feature type="transmembrane region" description="Helical" evidence="1">
    <location>
        <begin position="20"/>
        <end position="38"/>
    </location>
</feature>
<gene>
    <name evidence="4" type="ORF">CI15_31945</name>
</gene>
<dbReference type="InterPro" id="IPR011335">
    <property type="entry name" value="Restrct_endonuc-II-like"/>
</dbReference>
<feature type="transmembrane region" description="Helical" evidence="1">
    <location>
        <begin position="58"/>
        <end position="78"/>
    </location>
</feature>
<dbReference type="GO" id="GO:0005694">
    <property type="term" value="C:chromosome"/>
    <property type="evidence" value="ECO:0007669"/>
    <property type="project" value="InterPro"/>
</dbReference>
<dbReference type="PANTHER" id="PTHR30015">
    <property type="entry name" value="MRR RESTRICTION SYSTEM PROTEIN"/>
    <property type="match status" value="1"/>
</dbReference>
<feature type="domain" description="Restriction endonuclease type IV Mrr" evidence="3">
    <location>
        <begin position="142"/>
        <end position="253"/>
    </location>
</feature>
<sequence length="322" mass="35472">MKGRRVVSRKRKPSVDHGLLDAPWWVSALLALASYVIFNAALPAAMASNSVLRGEVTMSLFAWAPVTMFAFLGLLAYLRARKRQVAPDSAPGAVWPLRKEPTLRGVRTRVLFTRLNSNTAGQIDEASSASRAKPTEWTIDAIRQLEWKRFEMLCVWYYEAMGFTVKRVPYGADGGIDATLYRDGREAPIAVVQCKAWRTPVKVDPVRALGGVMHSKKVKHGVFWSLAGFIGRPVRDYASQADILLVDGAGIVDRIRALEAGKQAKLLTLAFEGDYQTPTCVACGVKMVERQGKAGSFWGCRNYPKCKVTMGRAAQVPGQGRI</sequence>
<dbReference type="Gene3D" id="3.40.1350.10">
    <property type="match status" value="1"/>
</dbReference>
<keyword evidence="5" id="KW-1185">Reference proteome</keyword>
<protein>
    <submittedName>
        <fullName evidence="4">DNA topoisomerase</fullName>
    </submittedName>
</protein>
<proteinExistence type="predicted"/>
<keyword evidence="1" id="KW-1133">Transmembrane helix</keyword>
<dbReference type="InterPro" id="IPR007560">
    <property type="entry name" value="Restrct_endonuc_IV_Mrr"/>
</dbReference>
<evidence type="ECO:0000256" key="1">
    <source>
        <dbReference type="SAM" id="Phobius"/>
    </source>
</evidence>
<evidence type="ECO:0000259" key="2">
    <source>
        <dbReference type="Pfam" id="PF01396"/>
    </source>
</evidence>
<keyword evidence="1" id="KW-0472">Membrane</keyword>
<dbReference type="Pfam" id="PF01396">
    <property type="entry name" value="Zn_ribbon_Top1"/>
    <property type="match status" value="1"/>
</dbReference>
<reference evidence="4 5" key="1">
    <citation type="journal article" date="2015" name="Int. J. Syst. Evol. Microbiol.">
        <title>Burkholderia monticola sp. nov., isolated from mountain soil.</title>
        <authorList>
            <person name="Baek I."/>
            <person name="Seo B."/>
            <person name="Lee I."/>
            <person name="Yi H."/>
            <person name="Chun J."/>
        </authorList>
    </citation>
    <scope>NUCLEOTIDE SEQUENCE [LARGE SCALE GENOMIC DNA]</scope>
    <source>
        <strain evidence="4 5">JC2948</strain>
    </source>
</reference>
<comment type="caution">
    <text evidence="4">The sequence shown here is derived from an EMBL/GenBank/DDBJ whole genome shotgun (WGS) entry which is preliminary data.</text>
</comment>
<organism evidence="4 5">
    <name type="scientific">Paraburkholderia monticola</name>
    <dbReference type="NCBI Taxonomy" id="1399968"/>
    <lineage>
        <taxon>Bacteria</taxon>
        <taxon>Pseudomonadati</taxon>
        <taxon>Pseudomonadota</taxon>
        <taxon>Betaproteobacteria</taxon>
        <taxon>Burkholderiales</taxon>
        <taxon>Burkholderiaceae</taxon>
        <taxon>Paraburkholderia</taxon>
    </lineage>
</organism>
<feature type="domain" description="DNA topoisomerase type IA zn finger" evidence="2">
    <location>
        <begin position="279"/>
        <end position="309"/>
    </location>
</feature>
<dbReference type="GO" id="GO:0009307">
    <property type="term" value="P:DNA restriction-modification system"/>
    <property type="evidence" value="ECO:0007669"/>
    <property type="project" value="InterPro"/>
</dbReference>
<dbReference type="OrthoDB" id="5782056at2"/>
<evidence type="ECO:0000313" key="5">
    <source>
        <dbReference type="Proteomes" id="UP000075613"/>
    </source>
</evidence>
<dbReference type="Proteomes" id="UP000075613">
    <property type="component" value="Unassembled WGS sequence"/>
</dbReference>
<dbReference type="AlphaFoldDB" id="A0A149PAY3"/>
<dbReference type="GO" id="GO:0003916">
    <property type="term" value="F:DNA topoisomerase activity"/>
    <property type="evidence" value="ECO:0007669"/>
    <property type="project" value="InterPro"/>
</dbReference>
<dbReference type="PANTHER" id="PTHR30015:SF7">
    <property type="entry name" value="TYPE IV METHYL-DIRECTED RESTRICTION ENZYME ECOKMRR"/>
    <property type="match status" value="1"/>
</dbReference>